<reference evidence="1" key="1">
    <citation type="submission" date="2018-02" db="EMBL/GenBank/DDBJ databases">
        <title>Rhizophora mucronata_Transcriptome.</title>
        <authorList>
            <person name="Meera S.P."/>
            <person name="Sreeshan A."/>
            <person name="Augustine A."/>
        </authorList>
    </citation>
    <scope>NUCLEOTIDE SEQUENCE</scope>
    <source>
        <tissue evidence="1">Leaf</tissue>
    </source>
</reference>
<proteinExistence type="predicted"/>
<accession>A0A2P2PHQ7</accession>
<dbReference type="EMBL" id="GGEC01073769">
    <property type="protein sequence ID" value="MBX54253.1"/>
    <property type="molecule type" value="Transcribed_RNA"/>
</dbReference>
<organism evidence="1">
    <name type="scientific">Rhizophora mucronata</name>
    <name type="common">Asiatic mangrove</name>
    <dbReference type="NCBI Taxonomy" id="61149"/>
    <lineage>
        <taxon>Eukaryota</taxon>
        <taxon>Viridiplantae</taxon>
        <taxon>Streptophyta</taxon>
        <taxon>Embryophyta</taxon>
        <taxon>Tracheophyta</taxon>
        <taxon>Spermatophyta</taxon>
        <taxon>Magnoliopsida</taxon>
        <taxon>eudicotyledons</taxon>
        <taxon>Gunneridae</taxon>
        <taxon>Pentapetalae</taxon>
        <taxon>rosids</taxon>
        <taxon>fabids</taxon>
        <taxon>Malpighiales</taxon>
        <taxon>Rhizophoraceae</taxon>
        <taxon>Rhizophora</taxon>
    </lineage>
</organism>
<protein>
    <submittedName>
        <fullName evidence="1">Uncharacterized protein</fullName>
    </submittedName>
</protein>
<sequence length="43" mass="5016">MQFLNYSYCCFNIHFIHLQCFFGNTIPRSHHLKVTHSVGSPCS</sequence>
<name>A0A2P2PHQ7_RHIMU</name>
<evidence type="ECO:0000313" key="1">
    <source>
        <dbReference type="EMBL" id="MBX54253.1"/>
    </source>
</evidence>
<dbReference type="AlphaFoldDB" id="A0A2P2PHQ7"/>